<name>A0A0E9SM88_ANGAN</name>
<dbReference type="AlphaFoldDB" id="A0A0E9SM88"/>
<organism evidence="1">
    <name type="scientific">Anguilla anguilla</name>
    <name type="common">European freshwater eel</name>
    <name type="synonym">Muraena anguilla</name>
    <dbReference type="NCBI Taxonomy" id="7936"/>
    <lineage>
        <taxon>Eukaryota</taxon>
        <taxon>Metazoa</taxon>
        <taxon>Chordata</taxon>
        <taxon>Craniata</taxon>
        <taxon>Vertebrata</taxon>
        <taxon>Euteleostomi</taxon>
        <taxon>Actinopterygii</taxon>
        <taxon>Neopterygii</taxon>
        <taxon>Teleostei</taxon>
        <taxon>Anguilliformes</taxon>
        <taxon>Anguillidae</taxon>
        <taxon>Anguilla</taxon>
    </lineage>
</organism>
<reference evidence="1" key="1">
    <citation type="submission" date="2014-11" db="EMBL/GenBank/DDBJ databases">
        <authorList>
            <person name="Amaro Gonzalez C."/>
        </authorList>
    </citation>
    <scope>NUCLEOTIDE SEQUENCE</scope>
</reference>
<accession>A0A0E9SM88</accession>
<protein>
    <submittedName>
        <fullName evidence="1">Uncharacterized protein</fullName>
    </submittedName>
</protein>
<evidence type="ECO:0000313" key="1">
    <source>
        <dbReference type="EMBL" id="JAH42489.1"/>
    </source>
</evidence>
<dbReference type="EMBL" id="GBXM01066088">
    <property type="protein sequence ID" value="JAH42489.1"/>
    <property type="molecule type" value="Transcribed_RNA"/>
</dbReference>
<reference evidence="1" key="2">
    <citation type="journal article" date="2015" name="Fish Shellfish Immunol.">
        <title>Early steps in the European eel (Anguilla anguilla)-Vibrio vulnificus interaction in the gills: Role of the RtxA13 toxin.</title>
        <authorList>
            <person name="Callol A."/>
            <person name="Pajuelo D."/>
            <person name="Ebbesson L."/>
            <person name="Teles M."/>
            <person name="MacKenzie S."/>
            <person name="Amaro C."/>
        </authorList>
    </citation>
    <scope>NUCLEOTIDE SEQUENCE</scope>
</reference>
<sequence length="37" mass="4344">MNLVQNTDSVHLKKTLKKPGMLFYLGCFNNERIMDIM</sequence>
<proteinExistence type="predicted"/>